<feature type="compositionally biased region" description="Polar residues" evidence="1">
    <location>
        <begin position="229"/>
        <end position="238"/>
    </location>
</feature>
<dbReference type="RefSeq" id="WP_092090714.1">
    <property type="nucleotide sequence ID" value="NZ_FOQE01000001.1"/>
</dbReference>
<gene>
    <name evidence="3" type="ORF">SAMN04489868_10162</name>
</gene>
<dbReference type="Pfam" id="PF02120">
    <property type="entry name" value="Flg_hook"/>
    <property type="match status" value="1"/>
</dbReference>
<sequence>MNETIRAITNATSIPNKAIAEEYNAQEKIPADFAAFLSQCLNQDEEQKEITLSDETAQESESIELIEEKTQETGAADNQDEQWLINPETAVFFRQSFLQSENKLTQLGMTEAREEVMGLAATATTGTLERVERNEGQTEPLLEGFEQKGTAAENDVIGELEINDEETRSKSMPEQIADESNRAQEAVTQMKGTLKSQPEKVTVNETLADTENKGIAVEIQNKEKYVIQKDQSAPSDQVIENKSEQKTNHQSQFAADDEKIFIRREEAKLSSEHQLTERMTNGLKTAFSVLEEIEEGSTFAKDSTPVQSLTNQQLALESNAIVKDSPLLATAETIETVFLSQAEVLKKGDTVLAKLTLKPETLGEINIHLSLKDNQLISKIVVQRPETKELFEKNLQQLTTTLADRNIQLSEVQINLDSQAQNGFSFSHPSQQEESQQQPFYMKTSLLSEERPVMSEESEQKDLSSSISILA</sequence>
<dbReference type="InterPro" id="IPR038610">
    <property type="entry name" value="FliK-like_C_sf"/>
</dbReference>
<keyword evidence="4" id="KW-1185">Reference proteome</keyword>
<organism evidence="3 4">
    <name type="scientific">Pisciglobus halotolerans</name>
    <dbReference type="NCBI Taxonomy" id="745365"/>
    <lineage>
        <taxon>Bacteria</taxon>
        <taxon>Bacillati</taxon>
        <taxon>Bacillota</taxon>
        <taxon>Bacilli</taxon>
        <taxon>Lactobacillales</taxon>
        <taxon>Carnobacteriaceae</taxon>
    </lineage>
</organism>
<protein>
    <submittedName>
        <fullName evidence="3">Hook-length control protein FliK</fullName>
    </submittedName>
</protein>
<feature type="domain" description="Flagellar hook-length control protein-like C-terminal" evidence="2">
    <location>
        <begin position="352"/>
        <end position="422"/>
    </location>
</feature>
<evidence type="ECO:0000259" key="2">
    <source>
        <dbReference type="Pfam" id="PF02120"/>
    </source>
</evidence>
<evidence type="ECO:0000313" key="4">
    <source>
        <dbReference type="Proteomes" id="UP000198668"/>
    </source>
</evidence>
<dbReference type="CDD" id="cd17470">
    <property type="entry name" value="T3SS_Flik_C"/>
    <property type="match status" value="1"/>
</dbReference>
<feature type="region of interest" description="Disordered" evidence="1">
    <location>
        <begin position="229"/>
        <end position="253"/>
    </location>
</feature>
<evidence type="ECO:0000313" key="3">
    <source>
        <dbReference type="EMBL" id="SFH51457.1"/>
    </source>
</evidence>
<dbReference type="Proteomes" id="UP000198668">
    <property type="component" value="Unassembled WGS sequence"/>
</dbReference>
<proteinExistence type="predicted"/>
<dbReference type="AlphaFoldDB" id="A0A1I3AN12"/>
<feature type="region of interest" description="Disordered" evidence="1">
    <location>
        <begin position="449"/>
        <end position="471"/>
    </location>
</feature>
<dbReference type="InterPro" id="IPR021136">
    <property type="entry name" value="Flagellar_hook_control-like_C"/>
</dbReference>
<dbReference type="Gene3D" id="3.30.750.140">
    <property type="match status" value="1"/>
</dbReference>
<dbReference type="EMBL" id="FOQE01000001">
    <property type="protein sequence ID" value="SFH51457.1"/>
    <property type="molecule type" value="Genomic_DNA"/>
</dbReference>
<feature type="compositionally biased region" description="Basic and acidic residues" evidence="1">
    <location>
        <begin position="449"/>
        <end position="462"/>
    </location>
</feature>
<reference evidence="3 4" key="1">
    <citation type="submission" date="2016-10" db="EMBL/GenBank/DDBJ databases">
        <authorList>
            <person name="de Groot N.N."/>
        </authorList>
    </citation>
    <scope>NUCLEOTIDE SEQUENCE [LARGE SCALE GENOMIC DNA]</scope>
    <source>
        <strain evidence="3 4">DSM 27630</strain>
    </source>
</reference>
<dbReference type="OrthoDB" id="2165978at2"/>
<accession>A0A1I3AN12</accession>
<evidence type="ECO:0000256" key="1">
    <source>
        <dbReference type="SAM" id="MobiDB-lite"/>
    </source>
</evidence>
<name>A0A1I3AN12_9LACT</name>